<feature type="compositionally biased region" description="Basic residues" evidence="1">
    <location>
        <begin position="258"/>
        <end position="268"/>
    </location>
</feature>
<feature type="compositionally biased region" description="Basic residues" evidence="1">
    <location>
        <begin position="127"/>
        <end position="139"/>
    </location>
</feature>
<evidence type="ECO:0000313" key="3">
    <source>
        <dbReference type="Proteomes" id="UP001066276"/>
    </source>
</evidence>
<dbReference type="AlphaFoldDB" id="A0AAV7QJW4"/>
<dbReference type="EMBL" id="JANPWB010000010">
    <property type="protein sequence ID" value="KAJ1140019.1"/>
    <property type="molecule type" value="Genomic_DNA"/>
</dbReference>
<feature type="compositionally biased region" description="Basic and acidic residues" evidence="1">
    <location>
        <begin position="269"/>
        <end position="280"/>
    </location>
</feature>
<evidence type="ECO:0000313" key="2">
    <source>
        <dbReference type="EMBL" id="KAJ1140019.1"/>
    </source>
</evidence>
<sequence>MEGILPHDPKKEAIVHKSHRVTRQTTCKRKKNKDISEIIVDIDFALKKSEKISELLKGRDMKDARRLTRRTHFSFVPSSRMGKKDFDTVESPCLTWWSGVFLVATHFTPAKIVIPVVLRAPDDRRHLGPHRATCTHRARQIGEGADDSSDGSENRVPEESLNLQQWHRRARPDRGADDSETNACLGPQTQNAAWRTASASDSEVVVKQTLTLGTRHGARTGWPGRPLVVVVDLATGRLHGPIGNRSVAQRGAPVPRDKRPHPQGQRRKRDGDPRGLRERASLINHQIDGSGHWRRQDLE</sequence>
<proteinExistence type="predicted"/>
<comment type="caution">
    <text evidence="2">The sequence shown here is derived from an EMBL/GenBank/DDBJ whole genome shotgun (WGS) entry which is preliminary data.</text>
</comment>
<evidence type="ECO:0000256" key="1">
    <source>
        <dbReference type="SAM" id="MobiDB-lite"/>
    </source>
</evidence>
<feature type="region of interest" description="Disordered" evidence="1">
    <location>
        <begin position="124"/>
        <end position="185"/>
    </location>
</feature>
<reference evidence="2" key="1">
    <citation type="journal article" date="2022" name="bioRxiv">
        <title>Sequencing and chromosome-scale assembly of the giantPleurodeles waltlgenome.</title>
        <authorList>
            <person name="Brown T."/>
            <person name="Elewa A."/>
            <person name="Iarovenko S."/>
            <person name="Subramanian E."/>
            <person name="Araus A.J."/>
            <person name="Petzold A."/>
            <person name="Susuki M."/>
            <person name="Suzuki K.-i.T."/>
            <person name="Hayashi T."/>
            <person name="Toyoda A."/>
            <person name="Oliveira C."/>
            <person name="Osipova E."/>
            <person name="Leigh N.D."/>
            <person name="Simon A."/>
            <person name="Yun M.H."/>
        </authorList>
    </citation>
    <scope>NUCLEOTIDE SEQUENCE</scope>
    <source>
        <strain evidence="2">20211129_DDA</strain>
        <tissue evidence="2">Liver</tissue>
    </source>
</reference>
<accession>A0AAV7QJW4</accession>
<organism evidence="2 3">
    <name type="scientific">Pleurodeles waltl</name>
    <name type="common">Iberian ribbed newt</name>
    <dbReference type="NCBI Taxonomy" id="8319"/>
    <lineage>
        <taxon>Eukaryota</taxon>
        <taxon>Metazoa</taxon>
        <taxon>Chordata</taxon>
        <taxon>Craniata</taxon>
        <taxon>Vertebrata</taxon>
        <taxon>Euteleostomi</taxon>
        <taxon>Amphibia</taxon>
        <taxon>Batrachia</taxon>
        <taxon>Caudata</taxon>
        <taxon>Salamandroidea</taxon>
        <taxon>Salamandridae</taxon>
        <taxon>Pleurodelinae</taxon>
        <taxon>Pleurodeles</taxon>
    </lineage>
</organism>
<keyword evidence="3" id="KW-1185">Reference proteome</keyword>
<gene>
    <name evidence="2" type="ORF">NDU88_006380</name>
</gene>
<name>A0AAV7QJW4_PLEWA</name>
<protein>
    <submittedName>
        <fullName evidence="2">Uncharacterized protein</fullName>
    </submittedName>
</protein>
<feature type="region of interest" description="Disordered" evidence="1">
    <location>
        <begin position="238"/>
        <end position="299"/>
    </location>
</feature>
<dbReference type="Proteomes" id="UP001066276">
    <property type="component" value="Chromosome 6"/>
</dbReference>